<evidence type="ECO:0000256" key="6">
    <source>
        <dbReference type="ARBA" id="ARBA00022837"/>
    </source>
</evidence>
<sequence>MLPTPGRRPHIFVDPESAAPPKAQSFVGRPLLRWISWSAVCVVALWIFVPSLVDFARPSPSFDYPPPPPHNHGEEHRPPRPPHPHPIPPPPPPNHPEAHPTMWAGRAARVREAFVHAYSGYREHALPYDELRPVAGGKVNNFNGWGVTLFDSLDTMWIMGLNDMFRDSIEVVARTTFTLRQTAYAPFFETVIRYLGGLLSAYALSGEPVLLARADDLGKMLLPAFNTTSGFPMYAVNTVTGQTRLGWTGGALWAEVLSNQMEYKYLAHLTGRTEYYEKTENIMRKMYDTTTGVFPTMWDVDTGLPKNNQFSVGAYADSAHEYLLKQWLVTGQSEPKTRDLYLRSANAIINNLLYITPTRHLLYVTDTHDGIPSHVFEHLSCFLPGLLALGVHTLHLPPRERELHAWAAEGLAYTCWMTYADQATGLGADEMRMERWKEGDAAGKWMRHVEEWDKGGRRGGKPPGVREGKTKASGRREYSFQKMSYLLRPEAVESFYILWKTTGEEKWRDRGWSVFESIEKHGRTKYGYASIANVDTVPVTLLDEMPSYFLAETLKYLFLLFTDNDIIPLQDWVFNTEAHPIPVFHWRPWEKARYNITS</sequence>
<dbReference type="GO" id="GO:0016020">
    <property type="term" value="C:membrane"/>
    <property type="evidence" value="ECO:0007669"/>
    <property type="project" value="InterPro"/>
</dbReference>
<evidence type="ECO:0000256" key="2">
    <source>
        <dbReference type="ARBA" id="ARBA00004922"/>
    </source>
</evidence>
<keyword evidence="14" id="KW-1133">Transmembrane helix</keyword>
<dbReference type="InterPro" id="IPR001382">
    <property type="entry name" value="Glyco_hydro_47"/>
</dbReference>
<dbReference type="AlphaFoldDB" id="A0A369JFJ5"/>
<evidence type="ECO:0000256" key="14">
    <source>
        <dbReference type="SAM" id="Phobius"/>
    </source>
</evidence>
<keyword evidence="16" id="KW-1185">Reference proteome</keyword>
<feature type="disulfide bond" evidence="11">
    <location>
        <begin position="381"/>
        <end position="415"/>
    </location>
</feature>
<evidence type="ECO:0000256" key="9">
    <source>
        <dbReference type="ARBA" id="ARBA00048605"/>
    </source>
</evidence>
<dbReference type="InParanoid" id="A0A369JFJ5"/>
<feature type="binding site" evidence="10">
    <location>
        <position position="576"/>
    </location>
    <ligand>
        <name>Ca(2+)</name>
        <dbReference type="ChEBI" id="CHEBI:29108"/>
    </ligand>
</feature>
<evidence type="ECO:0000256" key="11">
    <source>
        <dbReference type="PIRSR" id="PIRSR601382-3"/>
    </source>
</evidence>
<dbReference type="EMBL" id="LUEZ02000056">
    <property type="protein sequence ID" value="RDB20921.1"/>
    <property type="molecule type" value="Genomic_DNA"/>
</dbReference>
<dbReference type="PRINTS" id="PR00747">
    <property type="entry name" value="GLYHDRLASE47"/>
</dbReference>
<dbReference type="PANTHER" id="PTHR11742">
    <property type="entry name" value="MANNOSYL-OLIGOSACCHARIDE ALPHA-1,2-MANNOSIDASE-RELATED"/>
    <property type="match status" value="1"/>
</dbReference>
<feature type="region of interest" description="Disordered" evidence="13">
    <location>
        <begin position="452"/>
        <end position="473"/>
    </location>
</feature>
<comment type="similarity">
    <text evidence="3 12">Belongs to the glycosyl hydrolase 47 family.</text>
</comment>
<keyword evidence="5 12" id="KW-0378">Hydrolase</keyword>
<dbReference type="EC" id="3.2.1.-" evidence="12"/>
<dbReference type="Pfam" id="PF01532">
    <property type="entry name" value="Glyco_hydro_47"/>
    <property type="match status" value="1"/>
</dbReference>
<dbReference type="InterPro" id="IPR036026">
    <property type="entry name" value="Seven-hairpin_glycosidases"/>
</dbReference>
<evidence type="ECO:0000256" key="8">
    <source>
        <dbReference type="ARBA" id="ARBA00047669"/>
    </source>
</evidence>
<dbReference type="Gene3D" id="1.50.10.10">
    <property type="match status" value="1"/>
</dbReference>
<dbReference type="PANTHER" id="PTHR11742:SF55">
    <property type="entry name" value="ENDOPLASMIC RETICULUM MANNOSYL-OLIGOSACCHARIDE 1,2-ALPHA-MANNOSIDASE"/>
    <property type="match status" value="1"/>
</dbReference>
<feature type="compositionally biased region" description="Basic and acidic residues" evidence="13">
    <location>
        <begin position="464"/>
        <end position="473"/>
    </location>
</feature>
<evidence type="ECO:0000256" key="10">
    <source>
        <dbReference type="PIRSR" id="PIRSR601382-2"/>
    </source>
</evidence>
<feature type="region of interest" description="Disordered" evidence="13">
    <location>
        <begin position="1"/>
        <end position="22"/>
    </location>
</feature>
<organism evidence="15 16">
    <name type="scientific">Hypsizygus marmoreus</name>
    <name type="common">White beech mushroom</name>
    <name type="synonym">Agaricus marmoreus</name>
    <dbReference type="NCBI Taxonomy" id="39966"/>
    <lineage>
        <taxon>Eukaryota</taxon>
        <taxon>Fungi</taxon>
        <taxon>Dikarya</taxon>
        <taxon>Basidiomycota</taxon>
        <taxon>Agaricomycotina</taxon>
        <taxon>Agaricomycetes</taxon>
        <taxon>Agaricomycetidae</taxon>
        <taxon>Agaricales</taxon>
        <taxon>Tricholomatineae</taxon>
        <taxon>Lyophyllaceae</taxon>
        <taxon>Hypsizygus</taxon>
    </lineage>
</organism>
<gene>
    <name evidence="15" type="primary">MAN1B1</name>
    <name evidence="15" type="ORF">Hypma_012067</name>
</gene>
<keyword evidence="7 11" id="KW-1015">Disulfide bond</keyword>
<comment type="cofactor">
    <cofactor evidence="1 10">
        <name>Ca(2+)</name>
        <dbReference type="ChEBI" id="CHEBI:29108"/>
    </cofactor>
</comment>
<evidence type="ECO:0000256" key="12">
    <source>
        <dbReference type="RuleBase" id="RU361193"/>
    </source>
</evidence>
<dbReference type="GO" id="GO:0005975">
    <property type="term" value="P:carbohydrate metabolic process"/>
    <property type="evidence" value="ECO:0007669"/>
    <property type="project" value="InterPro"/>
</dbReference>
<dbReference type="Proteomes" id="UP000076154">
    <property type="component" value="Unassembled WGS sequence"/>
</dbReference>
<evidence type="ECO:0000256" key="1">
    <source>
        <dbReference type="ARBA" id="ARBA00001913"/>
    </source>
</evidence>
<dbReference type="SUPFAM" id="SSF48225">
    <property type="entry name" value="Seven-hairpin glycosidases"/>
    <property type="match status" value="1"/>
</dbReference>
<keyword evidence="12" id="KW-0326">Glycosidase</keyword>
<dbReference type="GO" id="GO:0036503">
    <property type="term" value="P:ERAD pathway"/>
    <property type="evidence" value="ECO:0007669"/>
    <property type="project" value="UniProtKB-ARBA"/>
</dbReference>
<protein>
    <recommendedName>
        <fullName evidence="12">alpha-1,2-Mannosidase</fullName>
        <ecNumber evidence="12">3.2.1.-</ecNumber>
    </recommendedName>
</protein>
<keyword evidence="14" id="KW-0472">Membrane</keyword>
<dbReference type="InterPro" id="IPR050749">
    <property type="entry name" value="Glycosyl_Hydrolase_47"/>
</dbReference>
<keyword evidence="6 10" id="KW-0106">Calcium</keyword>
<evidence type="ECO:0000256" key="5">
    <source>
        <dbReference type="ARBA" id="ARBA00022801"/>
    </source>
</evidence>
<dbReference type="STRING" id="39966.A0A369JFJ5"/>
<dbReference type="GO" id="GO:0004571">
    <property type="term" value="F:mannosyl-oligosaccharide 1,2-alpha-mannosidase activity"/>
    <property type="evidence" value="ECO:0007669"/>
    <property type="project" value="UniProtKB-EC"/>
</dbReference>
<comment type="catalytic activity">
    <reaction evidence="9">
        <text>N(4)-(alpha-D-Man-(1-&gt;2)-alpha-D-Man-(1-&gt;2)-alpha-D-Man-(1-&gt;3)-[alpha-D-Man-(1-&gt;2)-alpha-D-Man-(1-&gt;3)-[alpha-D-Man-(1-&gt;2)-alpha-D-Man-(1-&gt;6)]-alpha-D-Man-(1-&gt;6)]-beta-D-Man-(1-&gt;4)-beta-D-GlcNAc-(1-&gt;4)-beta-D-GlcNAc)-L-asparaginyl-[protein] (N-glucan mannose isomer 9A1,2,3B1,2,3) + 4 H2O = N(4)-(alpha-D-Man-(1-&gt;3)-[alpha-D-Man-(1-&gt;3)-[alpha-D-Man-(1-&gt;6)]-alpha-D-Man-(1-&gt;6)]-beta-D-Man-(1-&gt;4)-beta-D-GlcNAc-(1-&gt;4)-beta-D-GlcNAc)-L-asparaginyl-[protein] (N-glucan mannose isomer 5A1,2) + 4 beta-D-mannose</text>
        <dbReference type="Rhea" id="RHEA:56008"/>
        <dbReference type="Rhea" id="RHEA-COMP:14356"/>
        <dbReference type="Rhea" id="RHEA-COMP:14367"/>
        <dbReference type="ChEBI" id="CHEBI:15377"/>
        <dbReference type="ChEBI" id="CHEBI:28563"/>
        <dbReference type="ChEBI" id="CHEBI:59087"/>
        <dbReference type="ChEBI" id="CHEBI:139493"/>
        <dbReference type="EC" id="3.2.1.113"/>
    </reaction>
</comment>
<evidence type="ECO:0000313" key="16">
    <source>
        <dbReference type="Proteomes" id="UP000076154"/>
    </source>
</evidence>
<evidence type="ECO:0000256" key="3">
    <source>
        <dbReference type="ARBA" id="ARBA00007658"/>
    </source>
</evidence>
<proteinExistence type="inferred from homology"/>
<accession>A0A369JFJ5</accession>
<evidence type="ECO:0000256" key="13">
    <source>
        <dbReference type="SAM" id="MobiDB-lite"/>
    </source>
</evidence>
<dbReference type="GO" id="GO:0005783">
    <property type="term" value="C:endoplasmic reticulum"/>
    <property type="evidence" value="ECO:0007669"/>
    <property type="project" value="TreeGrafter"/>
</dbReference>
<dbReference type="InterPro" id="IPR012341">
    <property type="entry name" value="6hp_glycosidase-like_sf"/>
</dbReference>
<comment type="catalytic activity">
    <reaction evidence="8">
        <text>N(4)-(alpha-D-Man-(1-&gt;2)-alpha-D-Man-(1-&gt;2)-alpha-D-Man-(1-&gt;3)-[alpha-D-Man-(1-&gt;3)-[alpha-D-Man-(1-&gt;2)-alpha-D-Man-(1-&gt;6)]-alpha-D-Man-(1-&gt;6)]-beta-D-Man-(1-&gt;4)-beta-D-GlcNAc-(1-&gt;4)-beta-D-GlcNAc)-L-asparaginyl-[protein] (N-glucan mannose isomer 8A1,2,3B1,3) + 3 H2O = N(4)-(alpha-D-Man-(1-&gt;3)-[alpha-D-Man-(1-&gt;3)-[alpha-D-Man-(1-&gt;6)]-alpha-D-Man-(1-&gt;6)]-beta-D-Man-(1-&gt;4)-beta-D-GlcNAc-(1-&gt;4)-beta-D-GlcNAc)-L-asparaginyl-[protein] (N-glucan mannose isomer 5A1,2) + 3 beta-D-mannose</text>
        <dbReference type="Rhea" id="RHEA:56028"/>
        <dbReference type="Rhea" id="RHEA-COMP:14358"/>
        <dbReference type="Rhea" id="RHEA-COMP:14367"/>
        <dbReference type="ChEBI" id="CHEBI:15377"/>
        <dbReference type="ChEBI" id="CHEBI:28563"/>
        <dbReference type="ChEBI" id="CHEBI:59087"/>
        <dbReference type="ChEBI" id="CHEBI:60628"/>
        <dbReference type="EC" id="3.2.1.113"/>
    </reaction>
</comment>
<evidence type="ECO:0000313" key="15">
    <source>
        <dbReference type="EMBL" id="RDB20921.1"/>
    </source>
</evidence>
<feature type="region of interest" description="Disordered" evidence="13">
    <location>
        <begin position="64"/>
        <end position="100"/>
    </location>
</feature>
<feature type="transmembrane region" description="Helical" evidence="14">
    <location>
        <begin position="31"/>
        <end position="49"/>
    </location>
</feature>
<dbReference type="OrthoDB" id="8118055at2759"/>
<feature type="compositionally biased region" description="Pro residues" evidence="13">
    <location>
        <begin position="84"/>
        <end position="95"/>
    </location>
</feature>
<reference evidence="15" key="1">
    <citation type="submission" date="2018-04" db="EMBL/GenBank/DDBJ databases">
        <title>Whole genome sequencing of Hypsizygus marmoreus.</title>
        <authorList>
            <person name="Choi I.-G."/>
            <person name="Min B."/>
            <person name="Kim J.-G."/>
            <person name="Kim S."/>
            <person name="Oh Y.-L."/>
            <person name="Kong W.-S."/>
            <person name="Park H."/>
            <person name="Jeong J."/>
            <person name="Song E.-S."/>
        </authorList>
    </citation>
    <scope>NUCLEOTIDE SEQUENCE [LARGE SCALE GENOMIC DNA]</scope>
    <source>
        <strain evidence="15">51987-8</strain>
    </source>
</reference>
<comment type="caution">
    <text evidence="15">The sequence shown here is derived from an EMBL/GenBank/DDBJ whole genome shotgun (WGS) entry which is preliminary data.</text>
</comment>
<keyword evidence="4 10" id="KW-0479">Metal-binding</keyword>
<evidence type="ECO:0000256" key="4">
    <source>
        <dbReference type="ARBA" id="ARBA00022723"/>
    </source>
</evidence>
<evidence type="ECO:0000256" key="7">
    <source>
        <dbReference type="ARBA" id="ARBA00023157"/>
    </source>
</evidence>
<dbReference type="GO" id="GO:0005509">
    <property type="term" value="F:calcium ion binding"/>
    <property type="evidence" value="ECO:0007669"/>
    <property type="project" value="InterPro"/>
</dbReference>
<name>A0A369JFJ5_HYPMA</name>
<keyword evidence="14" id="KW-0812">Transmembrane</keyword>
<comment type="pathway">
    <text evidence="2">Protein modification; protein glycosylation.</text>
</comment>